<dbReference type="GO" id="GO:0005634">
    <property type="term" value="C:nucleus"/>
    <property type="evidence" value="ECO:0007669"/>
    <property type="project" value="TreeGrafter"/>
</dbReference>
<dbReference type="AlphaFoldDB" id="A0A6C0HLJ1"/>
<feature type="region of interest" description="Disordered" evidence="1">
    <location>
        <begin position="83"/>
        <end position="118"/>
    </location>
</feature>
<dbReference type="EMBL" id="MN739979">
    <property type="protein sequence ID" value="QHT81240.1"/>
    <property type="molecule type" value="Genomic_DNA"/>
</dbReference>
<protein>
    <submittedName>
        <fullName evidence="2">Uncharacterized protein</fullName>
    </submittedName>
</protein>
<dbReference type="SUPFAM" id="SSF81995">
    <property type="entry name" value="beta-sandwich domain of Sec23/24"/>
    <property type="match status" value="1"/>
</dbReference>
<evidence type="ECO:0000256" key="1">
    <source>
        <dbReference type="SAM" id="MobiDB-lite"/>
    </source>
</evidence>
<evidence type="ECO:0000313" key="2">
    <source>
        <dbReference type="EMBL" id="QHT81240.1"/>
    </source>
</evidence>
<reference evidence="2" key="1">
    <citation type="journal article" date="2020" name="Nature">
        <title>Giant virus diversity and host interactions through global metagenomics.</title>
        <authorList>
            <person name="Schulz F."/>
            <person name="Roux S."/>
            <person name="Paez-Espino D."/>
            <person name="Jungbluth S."/>
            <person name="Walsh D.A."/>
            <person name="Denef V.J."/>
            <person name="McMahon K.D."/>
            <person name="Konstantinidis K.T."/>
            <person name="Eloe-Fadrosh E.A."/>
            <person name="Kyrpides N.C."/>
            <person name="Woyke T."/>
        </authorList>
    </citation>
    <scope>NUCLEOTIDE SEQUENCE</scope>
    <source>
        <strain evidence="2">GVMAG-M-3300023184-13</strain>
    </source>
</reference>
<proteinExistence type="predicted"/>
<dbReference type="Gene3D" id="2.60.120.10">
    <property type="entry name" value="Jelly Rolls"/>
    <property type="match status" value="1"/>
</dbReference>
<feature type="compositionally biased region" description="Low complexity" evidence="1">
    <location>
        <begin position="85"/>
        <end position="114"/>
    </location>
</feature>
<accession>A0A6C0HLJ1</accession>
<dbReference type="PANTHER" id="PTHR45093">
    <property type="entry name" value="TRANSCRIPTION ACTIVATOR MSS11"/>
    <property type="match status" value="1"/>
</dbReference>
<organism evidence="2">
    <name type="scientific">viral metagenome</name>
    <dbReference type="NCBI Taxonomy" id="1070528"/>
    <lineage>
        <taxon>unclassified sequences</taxon>
        <taxon>metagenomes</taxon>
        <taxon>organismal metagenomes</taxon>
    </lineage>
</organism>
<name>A0A6C0HLJ1_9ZZZZ</name>
<dbReference type="InterPro" id="IPR014710">
    <property type="entry name" value="RmlC-like_jellyroll"/>
</dbReference>
<dbReference type="PANTHER" id="PTHR45093:SF2">
    <property type="entry name" value="LISH DOMAIN-CONTAINING PROTEIN"/>
    <property type="match status" value="1"/>
</dbReference>
<sequence length="559" mass="64324">MISIEKLIAQLQQCRDTQVKLPSDNDNSLFIQKTALDIRKFELEAMYNQTDKLGKCVEKYIEYEQNRCTMDSDFKDNLKLNANKQQQQQHQQQQHQQQQHQQQQHQQQQHQQQQYRQKQNDIAIPPKSLIVYIENECAALPEILSNIFKILTISQLNIADWYIYGVKNPESFYKSFLHLININFIIKNRTDKKNEIATFKREMALQYETFYKELNYRKYHFNKLNMVSNLTNEDNYTGIDIFQYICDYTKTNMIILDIIEEQYIEIKFTSNTLCDDYQSIYNDNYICIIKYANNTFLPFMHTLGKNGLPLVFIEFVRSNFELMKFKGFTQSLGNDGGGGGGGGGGDVSSSKSINIVSTPIFKDIKLDELESDVTNSVNPINIIMVEEDMIMMEEESADLDTNYSGLTDAQSKSIEYRIPKYVVDDEPEHISGNLHSRVYGANPISIDKLIEKIPTKEKGKPVKISKANTGNTGNTGKVTIDTLMAADNSIANSTEQQATQQQATQQQDKEVLKPLKQCTLLELQMLSRLYKLPTQKAGSSTKMINKTKEELHTELAKHL</sequence>